<name>A0ABD0XH25_UMBPY</name>
<reference evidence="1 2" key="1">
    <citation type="submission" date="2024-06" db="EMBL/GenBank/DDBJ databases">
        <authorList>
            <person name="Pan Q."/>
            <person name="Wen M."/>
            <person name="Jouanno E."/>
            <person name="Zahm M."/>
            <person name="Klopp C."/>
            <person name="Cabau C."/>
            <person name="Louis A."/>
            <person name="Berthelot C."/>
            <person name="Parey E."/>
            <person name="Roest Crollius H."/>
            <person name="Montfort J."/>
            <person name="Robinson-Rechavi M."/>
            <person name="Bouchez O."/>
            <person name="Lampietro C."/>
            <person name="Lopez Roques C."/>
            <person name="Donnadieu C."/>
            <person name="Postlethwait J."/>
            <person name="Bobe J."/>
            <person name="Verreycken H."/>
            <person name="Guiguen Y."/>
        </authorList>
    </citation>
    <scope>NUCLEOTIDE SEQUENCE [LARGE SCALE GENOMIC DNA]</scope>
    <source>
        <strain evidence="1">Up_M1</strain>
        <tissue evidence="1">Testis</tissue>
    </source>
</reference>
<evidence type="ECO:0000313" key="1">
    <source>
        <dbReference type="EMBL" id="KAL1020749.1"/>
    </source>
</evidence>
<sequence>MFYCIQAFKDNLKCQLCLNRGIHFLSLIPNQWSETGLLNVCPFLILYIETGVQIKNVLLLVMCSKCLLNIWSFISETLWL</sequence>
<evidence type="ECO:0000313" key="2">
    <source>
        <dbReference type="Proteomes" id="UP001557470"/>
    </source>
</evidence>
<dbReference type="AlphaFoldDB" id="A0ABD0XH25"/>
<proteinExistence type="predicted"/>
<dbReference type="EMBL" id="JAGEUA010000001">
    <property type="protein sequence ID" value="KAL1020749.1"/>
    <property type="molecule type" value="Genomic_DNA"/>
</dbReference>
<dbReference type="Proteomes" id="UP001557470">
    <property type="component" value="Unassembled WGS sequence"/>
</dbReference>
<organism evidence="1 2">
    <name type="scientific">Umbra pygmaea</name>
    <name type="common">Eastern mudminnow</name>
    <dbReference type="NCBI Taxonomy" id="75934"/>
    <lineage>
        <taxon>Eukaryota</taxon>
        <taxon>Metazoa</taxon>
        <taxon>Chordata</taxon>
        <taxon>Craniata</taxon>
        <taxon>Vertebrata</taxon>
        <taxon>Euteleostomi</taxon>
        <taxon>Actinopterygii</taxon>
        <taxon>Neopterygii</taxon>
        <taxon>Teleostei</taxon>
        <taxon>Protacanthopterygii</taxon>
        <taxon>Esociformes</taxon>
        <taxon>Umbridae</taxon>
        <taxon>Umbra</taxon>
    </lineage>
</organism>
<keyword evidence="2" id="KW-1185">Reference proteome</keyword>
<protein>
    <submittedName>
        <fullName evidence="1">Uncharacterized protein</fullName>
    </submittedName>
</protein>
<comment type="caution">
    <text evidence="1">The sequence shown here is derived from an EMBL/GenBank/DDBJ whole genome shotgun (WGS) entry which is preliminary data.</text>
</comment>
<accession>A0ABD0XH25</accession>
<gene>
    <name evidence="1" type="ORF">UPYG_G00004150</name>
</gene>